<dbReference type="PROSITE" id="PS50989">
    <property type="entry name" value="COA_CT_CTER"/>
    <property type="match status" value="1"/>
</dbReference>
<dbReference type="FunFam" id="2.40.460.10:FF:000001">
    <property type="entry name" value="Acetyl-CoA carboxylase 1"/>
    <property type="match status" value="1"/>
</dbReference>
<dbReference type="InterPro" id="IPR034733">
    <property type="entry name" value="AcCoA_carboxyl_beta"/>
</dbReference>
<reference evidence="4" key="2">
    <citation type="submission" date="2004-02" db="EMBL/GenBank/DDBJ databases">
        <authorList>
            <consortium name="Genoscope"/>
            <consortium name="Whitehead Institute Centre for Genome Research"/>
        </authorList>
    </citation>
    <scope>NUCLEOTIDE SEQUENCE</scope>
</reference>
<evidence type="ECO:0000256" key="1">
    <source>
        <dbReference type="ARBA" id="ARBA00022723"/>
    </source>
</evidence>
<dbReference type="GO" id="GO:0003989">
    <property type="term" value="F:acetyl-CoA carboxylase activity"/>
    <property type="evidence" value="ECO:0007669"/>
    <property type="project" value="InterPro"/>
</dbReference>
<reference evidence="4" key="1">
    <citation type="journal article" date="2004" name="Nature">
        <title>Genome duplication in the teleost fish Tetraodon nigroviridis reveals the early vertebrate proto-karyotype.</title>
        <authorList>
            <person name="Jaillon O."/>
            <person name="Aury J.-M."/>
            <person name="Brunet F."/>
            <person name="Petit J.-L."/>
            <person name="Stange-Thomann N."/>
            <person name="Mauceli E."/>
            <person name="Bouneau L."/>
            <person name="Fischer C."/>
            <person name="Ozouf-Costaz C."/>
            <person name="Bernot A."/>
            <person name="Nicaud S."/>
            <person name="Jaffe D."/>
            <person name="Fisher S."/>
            <person name="Lutfalla G."/>
            <person name="Dossat C."/>
            <person name="Segurens B."/>
            <person name="Dasilva C."/>
            <person name="Salanoubat M."/>
            <person name="Levy M."/>
            <person name="Boudet N."/>
            <person name="Castellano S."/>
            <person name="Anthouard V."/>
            <person name="Jubin C."/>
            <person name="Castelli V."/>
            <person name="Katinka M."/>
            <person name="Vacherie B."/>
            <person name="Biemont C."/>
            <person name="Skalli Z."/>
            <person name="Cattolico L."/>
            <person name="Poulain J."/>
            <person name="De Berardinis V."/>
            <person name="Cruaud C."/>
            <person name="Duprat S."/>
            <person name="Brottier P."/>
            <person name="Coutanceau J.-P."/>
            <person name="Gouzy J."/>
            <person name="Parra G."/>
            <person name="Lardier G."/>
            <person name="Chapple C."/>
            <person name="McKernan K.J."/>
            <person name="McEwan P."/>
            <person name="Bosak S."/>
            <person name="Kellis M."/>
            <person name="Volff J.-N."/>
            <person name="Guigo R."/>
            <person name="Zody M.C."/>
            <person name="Mesirov J."/>
            <person name="Lindblad-Toh K."/>
            <person name="Birren B."/>
            <person name="Nusbaum C."/>
            <person name="Kahn D."/>
            <person name="Robinson-Rechavi M."/>
            <person name="Laudet V."/>
            <person name="Schachter V."/>
            <person name="Quetier F."/>
            <person name="Saurin W."/>
            <person name="Scarpelli C."/>
            <person name="Wincker P."/>
            <person name="Lander E.S."/>
            <person name="Weissenbach J."/>
            <person name="Roest Crollius H."/>
        </authorList>
    </citation>
    <scope>NUCLEOTIDE SEQUENCE [LARGE SCALE GENOMIC DNA]</scope>
</reference>
<feature type="non-terminal residue" evidence="4">
    <location>
        <position position="1"/>
    </location>
</feature>
<dbReference type="PROSITE" id="PS50980">
    <property type="entry name" value="COA_CT_NTER"/>
    <property type="match status" value="1"/>
</dbReference>
<evidence type="ECO:0000259" key="2">
    <source>
        <dbReference type="PROSITE" id="PS50980"/>
    </source>
</evidence>
<dbReference type="AlphaFoldDB" id="Q4SCU4"/>
<accession>Q4SCU4</accession>
<dbReference type="InterPro" id="IPR029045">
    <property type="entry name" value="ClpP/crotonase-like_dom_sf"/>
</dbReference>
<dbReference type="SUPFAM" id="SSF52096">
    <property type="entry name" value="ClpP/crotonase"/>
    <property type="match status" value="2"/>
</dbReference>
<dbReference type="KEGG" id="tng:GSTEN00020333G001"/>
<dbReference type="InterPro" id="IPR011762">
    <property type="entry name" value="COA_CT_N"/>
</dbReference>
<dbReference type="Gene3D" id="2.40.460.10">
    <property type="entry name" value="Biotin dependent carboxylase carboxyltransferase"/>
    <property type="match status" value="1"/>
</dbReference>
<proteinExistence type="predicted"/>
<protein>
    <submittedName>
        <fullName evidence="4">(spotted green pufferfish) hypothetical protein</fullName>
    </submittedName>
</protein>
<dbReference type="Pfam" id="PF08326">
    <property type="entry name" value="ACC_central"/>
    <property type="match status" value="1"/>
</dbReference>
<comment type="caution">
    <text evidence="4">The sequence shown here is derived from an EMBL/GenBank/DDBJ whole genome shotgun (WGS) entry which is preliminary data.</text>
</comment>
<organism evidence="4">
    <name type="scientific">Tetraodon nigroviridis</name>
    <name type="common">Spotted green pufferfish</name>
    <name type="synonym">Chelonodon nigroviridis</name>
    <dbReference type="NCBI Taxonomy" id="99883"/>
    <lineage>
        <taxon>Eukaryota</taxon>
        <taxon>Metazoa</taxon>
        <taxon>Chordata</taxon>
        <taxon>Craniata</taxon>
        <taxon>Vertebrata</taxon>
        <taxon>Euteleostomi</taxon>
        <taxon>Actinopterygii</taxon>
        <taxon>Neopterygii</taxon>
        <taxon>Teleostei</taxon>
        <taxon>Neoteleostei</taxon>
        <taxon>Acanthomorphata</taxon>
        <taxon>Eupercaria</taxon>
        <taxon>Tetraodontiformes</taxon>
        <taxon>Tetradontoidea</taxon>
        <taxon>Tetraodontidae</taxon>
        <taxon>Tetraodon</taxon>
    </lineage>
</organism>
<dbReference type="PANTHER" id="PTHR45728">
    <property type="entry name" value="ACETYL-COA CARBOXYLASE, ISOFORM A"/>
    <property type="match status" value="1"/>
</dbReference>
<evidence type="ECO:0000259" key="3">
    <source>
        <dbReference type="PROSITE" id="PS50989"/>
    </source>
</evidence>
<gene>
    <name evidence="4" type="ORF">GSTENG00020333001</name>
</gene>
<dbReference type="GO" id="GO:0046872">
    <property type="term" value="F:metal ion binding"/>
    <property type="evidence" value="ECO:0007669"/>
    <property type="project" value="UniProtKB-KW"/>
</dbReference>
<dbReference type="Pfam" id="PF01039">
    <property type="entry name" value="Carboxyl_trans"/>
    <property type="match status" value="2"/>
</dbReference>
<dbReference type="PANTHER" id="PTHR45728:SF5">
    <property type="entry name" value="ACETYL-COA CARBOXYLASE 1"/>
    <property type="match status" value="1"/>
</dbReference>
<feature type="domain" description="CoA carboxyltransferase C-terminal" evidence="3">
    <location>
        <begin position="763"/>
        <end position="1073"/>
    </location>
</feature>
<dbReference type="Gene3D" id="3.90.226.10">
    <property type="entry name" value="2-enoyl-CoA Hydratase, Chain A, domain 1"/>
    <property type="match status" value="4"/>
</dbReference>
<dbReference type="InterPro" id="IPR013537">
    <property type="entry name" value="AcCoA_COase_cen"/>
</dbReference>
<dbReference type="GO" id="GO:0006633">
    <property type="term" value="P:fatty acid biosynthetic process"/>
    <property type="evidence" value="ECO:0007669"/>
    <property type="project" value="InterPro"/>
</dbReference>
<evidence type="ECO:0000313" key="4">
    <source>
        <dbReference type="EMBL" id="CAG01538.1"/>
    </source>
</evidence>
<name>Q4SCU4_TETNG</name>
<dbReference type="GO" id="GO:0005739">
    <property type="term" value="C:mitochondrion"/>
    <property type="evidence" value="ECO:0007669"/>
    <property type="project" value="TreeGrafter"/>
</dbReference>
<dbReference type="InterPro" id="IPR049076">
    <property type="entry name" value="ACCA"/>
</dbReference>
<dbReference type="GO" id="GO:0005524">
    <property type="term" value="F:ATP binding"/>
    <property type="evidence" value="ECO:0007669"/>
    <property type="project" value="InterPro"/>
</dbReference>
<keyword evidence="1" id="KW-0479">Metal-binding</keyword>
<sequence>MSFSSNLNHYGMVHAASVSDVLLDTSFTPPCQRMGAMVAFRSFQEFTRNITDVLSCFTDSPPPSPTFPDGGNPVLYGEEDNKVIRKRSLKVTDPLTSRTVEPGFLMCLCVVFQSILDEPIHILNVAIKTDSDIGDDSLAASFREFTQSKKSLLFEHGIRRLTFLVAQKDFRKQINCEVDQRFHREFPKFFTFRARDKFEEDRIYRHLEPALAFQLELNRMRNFALTAIPCANHKMHLYLGAARVEVGAEVTDYRFFVRAIIRHSDLVTKEASFEYLHNEAERLLLEAMDELEVAFNNTSVRTDCNHIFLNFVPTVIMDPSKIEESVRSMVMRYGSRLWKLRVLQAELKINIRLTPTGKQIPIRLFLTNESGYYLDISLYKEVTDSRTGQVGPKDQQIMFQAYGDKQGPLHGMLINTPYVTKDLLQSKRFQAQSLGTTYVYDFPEMFRQALKKLWHSTHTYANLPKCPTPSELLTFTELVLDAQGQLVQMNRLPGGNEIGMVAWRMTLRTPEYPAGREIIVISNDITHKIGSFGPQEDVLFLRASEMARDSGIPRIYIAANSGARIGLAEEIRHMFHVAWQDPADPYKGFKYLYLTPQDYKKVSALNSVHCEHVEDEGESRYKITDIIGKDEGLGVENLKGSGMIAGESSLAYEEIITMNLVTCRAIGIGAYLVRLGQRTIQVDNSHIILTGAGALNKVLGREVYTSNNQLGGIQIMHNNGVTHNTVCDDFEGVYSLLLWLSYMPKVGILKRKPQLPILAAKDPIDRLVEFVPTKAPYDPRWMLAGRPNQTPKGSWQEWILRPWFLHGDHATLGSECGSGQGQIIQQAGQVWFPDSAFKTAQAIKDLNREGLPLIVFANWRGFSGGMKGVFASVAFRQFGFEPKPLPEMELCSADMYDQVLKFGAYIVDGLREYKQPVLVYIPPQAELRGGSWVVIDPTINPRHMEMYADKDSRGGVLEPEGTVEIKFRRKDLVKTMRRVDPIYTSLAERLGTPELSPPDRKELETKLKEREEFLLPIYHQVAVQFADLHDTPGRMQEKGVITDILEWQTSRQFFYWRLRRLLLEETVKRKIQEANSELTDGQVQAMLRRWFVEAEGAVKAYLWENNEEVVAWLERQLAEEEGARSVIDENIKYIRRDHILKQIRSLVQANPEVAMDSIVHMTQHISPTQRTEVVRILSTMET</sequence>
<dbReference type="EMBL" id="CAAE01014650">
    <property type="protein sequence ID" value="CAG01538.1"/>
    <property type="molecule type" value="Genomic_DNA"/>
</dbReference>
<dbReference type="InterPro" id="IPR011763">
    <property type="entry name" value="COA_CT_C"/>
</dbReference>
<feature type="domain" description="CoA carboxyltransferase N-terminal" evidence="2">
    <location>
        <begin position="417"/>
        <end position="755"/>
    </location>
</feature>
<dbReference type="OrthoDB" id="14612at2759"/>